<feature type="transmembrane region" description="Helical" evidence="1">
    <location>
        <begin position="74"/>
        <end position="93"/>
    </location>
</feature>
<protein>
    <submittedName>
        <fullName evidence="3">Phosphatase PAP2 family protein</fullName>
    </submittedName>
</protein>
<evidence type="ECO:0000313" key="3">
    <source>
        <dbReference type="EMBL" id="MFD1019877.1"/>
    </source>
</evidence>
<gene>
    <name evidence="3" type="ORF">ACFQ2J_11890</name>
</gene>
<keyword evidence="1" id="KW-0812">Transmembrane</keyword>
<dbReference type="CDD" id="cd03392">
    <property type="entry name" value="PAP2_like_2"/>
    <property type="match status" value="1"/>
</dbReference>
<reference evidence="4" key="1">
    <citation type="journal article" date="2019" name="Int. J. Syst. Evol. Microbiol.">
        <title>The Global Catalogue of Microorganisms (GCM) 10K type strain sequencing project: providing services to taxonomists for standard genome sequencing and annotation.</title>
        <authorList>
            <consortium name="The Broad Institute Genomics Platform"/>
            <consortium name="The Broad Institute Genome Sequencing Center for Infectious Disease"/>
            <person name="Wu L."/>
            <person name="Ma J."/>
        </authorList>
    </citation>
    <scope>NUCLEOTIDE SEQUENCE [LARGE SCALE GENOMIC DNA]</scope>
    <source>
        <strain evidence="4">CCUG 56607</strain>
    </source>
</reference>
<sequence length="234" mass="26252">MLFKGTHIKDLTRASIITIVLGFILLGAGTYLFAILAEEVLEREKFAIDKALMDFVETINSPGLQTVMGYVTEVGSVLFISILSVLLFAYLFFFSNFSRWVAIFFAVNMLGISLLTKALKLLFERERPEVLAQYDGTGFSFPSGHSTGAITFYGFIIYLILISPLSKAWKWTINSFLGLLAFGIAISRVFLGVHYITDIVAGLAFGLAWLLICIVALELLLWRQRRRSIRKQEA</sequence>
<dbReference type="PANTHER" id="PTHR14969:SF13">
    <property type="entry name" value="AT30094P"/>
    <property type="match status" value="1"/>
</dbReference>
<keyword evidence="1" id="KW-0472">Membrane</keyword>
<evidence type="ECO:0000313" key="4">
    <source>
        <dbReference type="Proteomes" id="UP001596990"/>
    </source>
</evidence>
<feature type="domain" description="Phosphatidic acid phosphatase type 2/haloperoxidase" evidence="2">
    <location>
        <begin position="102"/>
        <end position="214"/>
    </location>
</feature>
<keyword evidence="4" id="KW-1185">Reference proteome</keyword>
<dbReference type="InterPro" id="IPR036938">
    <property type="entry name" value="PAP2/HPO_sf"/>
</dbReference>
<dbReference type="PANTHER" id="PTHR14969">
    <property type="entry name" value="SPHINGOSINE-1-PHOSPHATE PHOSPHOHYDROLASE"/>
    <property type="match status" value="1"/>
</dbReference>
<dbReference type="Proteomes" id="UP001596990">
    <property type="component" value="Unassembled WGS sequence"/>
</dbReference>
<name>A0ABW3L296_9BACI</name>
<feature type="transmembrane region" description="Helical" evidence="1">
    <location>
        <begin position="139"/>
        <end position="161"/>
    </location>
</feature>
<feature type="transmembrane region" description="Helical" evidence="1">
    <location>
        <begin position="173"/>
        <end position="193"/>
    </location>
</feature>
<dbReference type="InterPro" id="IPR000326">
    <property type="entry name" value="PAP2/HPO"/>
</dbReference>
<feature type="transmembrane region" description="Helical" evidence="1">
    <location>
        <begin position="12"/>
        <end position="36"/>
    </location>
</feature>
<dbReference type="SUPFAM" id="SSF48317">
    <property type="entry name" value="Acid phosphatase/Vanadium-dependent haloperoxidase"/>
    <property type="match status" value="1"/>
</dbReference>
<keyword evidence="1" id="KW-1133">Transmembrane helix</keyword>
<organism evidence="3 4">
    <name type="scientific">Thalassobacillus hwangdonensis</name>
    <dbReference type="NCBI Taxonomy" id="546108"/>
    <lineage>
        <taxon>Bacteria</taxon>
        <taxon>Bacillati</taxon>
        <taxon>Bacillota</taxon>
        <taxon>Bacilli</taxon>
        <taxon>Bacillales</taxon>
        <taxon>Bacillaceae</taxon>
        <taxon>Thalassobacillus</taxon>
    </lineage>
</organism>
<feature type="transmembrane region" description="Helical" evidence="1">
    <location>
        <begin position="199"/>
        <end position="222"/>
    </location>
</feature>
<dbReference type="Gene3D" id="1.20.144.10">
    <property type="entry name" value="Phosphatidic acid phosphatase type 2/haloperoxidase"/>
    <property type="match status" value="2"/>
</dbReference>
<evidence type="ECO:0000259" key="2">
    <source>
        <dbReference type="SMART" id="SM00014"/>
    </source>
</evidence>
<dbReference type="RefSeq" id="WP_386060499.1">
    <property type="nucleotide sequence ID" value="NZ_JBHTKL010000005.1"/>
</dbReference>
<evidence type="ECO:0000256" key="1">
    <source>
        <dbReference type="SAM" id="Phobius"/>
    </source>
</evidence>
<dbReference type="SMART" id="SM00014">
    <property type="entry name" value="acidPPc"/>
    <property type="match status" value="1"/>
</dbReference>
<feature type="transmembrane region" description="Helical" evidence="1">
    <location>
        <begin position="100"/>
        <end position="119"/>
    </location>
</feature>
<dbReference type="EMBL" id="JBHTKL010000005">
    <property type="protein sequence ID" value="MFD1019877.1"/>
    <property type="molecule type" value="Genomic_DNA"/>
</dbReference>
<dbReference type="Pfam" id="PF01569">
    <property type="entry name" value="PAP2"/>
    <property type="match status" value="1"/>
</dbReference>
<accession>A0ABW3L296</accession>
<comment type="caution">
    <text evidence="3">The sequence shown here is derived from an EMBL/GenBank/DDBJ whole genome shotgun (WGS) entry which is preliminary data.</text>
</comment>
<proteinExistence type="predicted"/>